<feature type="domain" description="Peptidase S8/S53" evidence="7">
    <location>
        <begin position="97"/>
        <end position="296"/>
    </location>
</feature>
<feature type="active site" description="Charge relay system" evidence="5 6">
    <location>
        <position position="497"/>
    </location>
</feature>
<evidence type="ECO:0000256" key="4">
    <source>
        <dbReference type="ARBA" id="ARBA00022825"/>
    </source>
</evidence>
<dbReference type="InterPro" id="IPR050131">
    <property type="entry name" value="Peptidase_S8_subtilisin-like"/>
</dbReference>
<sequence>MSDGQQNRLTSNDYADLIVRYNNDLNLLTGYDPNESYTIINSTYALVHVPVNVFKNEIFNRFTWFSTQKCYGLLDSSSLEASGILKIQNVPSLALRGSGTLVGFIDTGIEYTNQVFLNADNTTRIVSIWDQNIESNSTSEDVPFGTVYTREQINKALASDKPLEIVPSTDENGHGTMLAGITAGNRIEKDDFYGIVPEAEIAVVKLKPAKDYLKEFYLIPKDAVCYQASDIMFAVKYLTKLAQIQNKPIAICIAIGTSSGLHDGEGALSDVLSYYGDSPGTVVVTAAGNEGNAGSHYYGTIDRNVGSENVELKVGKNVSGFSMELWGYIPNLYSVEITSPSGETISRIPARINEKREINFLFENTTLLINYVLFEVSTGKQLIFFRFVNPVEGIWKIRVYGSGNKIMYYNIWLPIRTFISSDTQFLNSNPDTTITSPGNALIPITVTAYNHQTGSIYIDASRGFTELNLVKPDFAAPGVNIYSPGLKNTYQYSTGTSVAAAHTTGVAAMLLEWGIVKNNLPTMSSPEAKNLLIRGAKRDPTISYPNKQWGYGILDLFSTYLSFRVE</sequence>
<keyword evidence="9" id="KW-1185">Reference proteome</keyword>
<comment type="similarity">
    <text evidence="1 6">Belongs to the peptidase S8 family.</text>
</comment>
<dbReference type="AlphaFoldDB" id="A0A7R7EKV8"/>
<dbReference type="InterPro" id="IPR000209">
    <property type="entry name" value="Peptidase_S8/S53_dom"/>
</dbReference>
<reference evidence="8 9" key="1">
    <citation type="submission" date="2020-11" db="EMBL/GenBank/DDBJ databases">
        <title>Draft genome sequencing of a Lachnospiraceae strain isolated from anoxic soil subjected to BSD treatment.</title>
        <authorList>
            <person name="Uek A."/>
            <person name="Tonouchi A."/>
        </authorList>
    </citation>
    <scope>NUCLEOTIDE SEQUENCE [LARGE SCALE GENOMIC DNA]</scope>
    <source>
        <strain evidence="8 9">TB5</strain>
    </source>
</reference>
<accession>A0A7R7EKV8</accession>
<protein>
    <recommendedName>
        <fullName evidence="7">Peptidase S8/S53 domain-containing protein</fullName>
    </recommendedName>
</protein>
<evidence type="ECO:0000259" key="7">
    <source>
        <dbReference type="Pfam" id="PF00082"/>
    </source>
</evidence>
<dbReference type="RefSeq" id="WP_271715858.1">
    <property type="nucleotide sequence ID" value="NZ_AP024169.1"/>
</dbReference>
<evidence type="ECO:0000256" key="5">
    <source>
        <dbReference type="PIRSR" id="PIRSR615500-1"/>
    </source>
</evidence>
<dbReference type="PRINTS" id="PR00723">
    <property type="entry name" value="SUBTILISIN"/>
</dbReference>
<dbReference type="Gene3D" id="3.40.50.200">
    <property type="entry name" value="Peptidase S8/S53 domain"/>
    <property type="match status" value="1"/>
</dbReference>
<dbReference type="PROSITE" id="PS51892">
    <property type="entry name" value="SUBTILASE"/>
    <property type="match status" value="1"/>
</dbReference>
<evidence type="ECO:0000256" key="2">
    <source>
        <dbReference type="ARBA" id="ARBA00022670"/>
    </source>
</evidence>
<feature type="active site" description="Charge relay system" evidence="5 6">
    <location>
        <position position="106"/>
    </location>
</feature>
<dbReference type="InterPro" id="IPR015500">
    <property type="entry name" value="Peptidase_S8_subtilisin-rel"/>
</dbReference>
<dbReference type="KEGG" id="ahb:bsdtb5_19490"/>
<dbReference type="EMBL" id="AP024169">
    <property type="protein sequence ID" value="BCN30654.1"/>
    <property type="molecule type" value="Genomic_DNA"/>
</dbReference>
<evidence type="ECO:0000256" key="1">
    <source>
        <dbReference type="ARBA" id="ARBA00011073"/>
    </source>
</evidence>
<evidence type="ECO:0000313" key="9">
    <source>
        <dbReference type="Proteomes" id="UP000595897"/>
    </source>
</evidence>
<evidence type="ECO:0000313" key="8">
    <source>
        <dbReference type="EMBL" id="BCN30654.1"/>
    </source>
</evidence>
<feature type="domain" description="Peptidase S8/S53" evidence="7">
    <location>
        <begin position="426"/>
        <end position="552"/>
    </location>
</feature>
<dbReference type="SUPFAM" id="SSF52743">
    <property type="entry name" value="Subtilisin-like"/>
    <property type="match status" value="1"/>
</dbReference>
<dbReference type="GO" id="GO:0006508">
    <property type="term" value="P:proteolysis"/>
    <property type="evidence" value="ECO:0007669"/>
    <property type="project" value="UniProtKB-KW"/>
</dbReference>
<evidence type="ECO:0000256" key="6">
    <source>
        <dbReference type="PROSITE-ProRule" id="PRU01240"/>
    </source>
</evidence>
<dbReference type="Proteomes" id="UP000595897">
    <property type="component" value="Chromosome"/>
</dbReference>
<dbReference type="PROSITE" id="PS00136">
    <property type="entry name" value="SUBTILASE_ASP"/>
    <property type="match status" value="1"/>
</dbReference>
<dbReference type="InterPro" id="IPR034045">
    <property type="entry name" value="Pep_S8_CspA-like"/>
</dbReference>
<proteinExistence type="inferred from homology"/>
<keyword evidence="3 6" id="KW-0378">Hydrolase</keyword>
<dbReference type="Gene3D" id="2.60.120.1290">
    <property type="match status" value="1"/>
</dbReference>
<dbReference type="InterPro" id="IPR036852">
    <property type="entry name" value="Peptidase_S8/S53_dom_sf"/>
</dbReference>
<keyword evidence="4 6" id="KW-0720">Serine protease</keyword>
<dbReference type="PIRSF" id="PIRSF037894">
    <property type="entry name" value="Subtilisin_rel_CspABC"/>
    <property type="match status" value="1"/>
</dbReference>
<dbReference type="PANTHER" id="PTHR43806:SF11">
    <property type="entry name" value="CEREVISIN-RELATED"/>
    <property type="match status" value="1"/>
</dbReference>
<evidence type="ECO:0000256" key="3">
    <source>
        <dbReference type="ARBA" id="ARBA00022801"/>
    </source>
</evidence>
<dbReference type="InterPro" id="IPR017310">
    <property type="entry name" value="Pept_S8A_subtilisin_clostridia"/>
</dbReference>
<gene>
    <name evidence="8" type="ORF">bsdtb5_19490</name>
</gene>
<organism evidence="8 9">
    <name type="scientific">Anaeromicropila herbilytica</name>
    <dbReference type="NCBI Taxonomy" id="2785025"/>
    <lineage>
        <taxon>Bacteria</taxon>
        <taxon>Bacillati</taxon>
        <taxon>Bacillota</taxon>
        <taxon>Clostridia</taxon>
        <taxon>Lachnospirales</taxon>
        <taxon>Lachnospiraceae</taxon>
        <taxon>Anaeromicropila</taxon>
    </lineage>
</organism>
<dbReference type="CDD" id="cd07478">
    <property type="entry name" value="Peptidases_S8_CspA-like"/>
    <property type="match status" value="1"/>
</dbReference>
<keyword evidence="2 6" id="KW-0645">Protease</keyword>
<dbReference type="InterPro" id="IPR023827">
    <property type="entry name" value="Peptidase_S8_Asp-AS"/>
</dbReference>
<name>A0A7R7EKV8_9FIRM</name>
<feature type="active site" description="Charge relay system" evidence="5 6">
    <location>
        <position position="174"/>
    </location>
</feature>
<dbReference type="GO" id="GO:0004252">
    <property type="term" value="F:serine-type endopeptidase activity"/>
    <property type="evidence" value="ECO:0007669"/>
    <property type="project" value="UniProtKB-UniRule"/>
</dbReference>
<dbReference type="Pfam" id="PF00082">
    <property type="entry name" value="Peptidase_S8"/>
    <property type="match status" value="2"/>
</dbReference>
<dbReference type="PANTHER" id="PTHR43806">
    <property type="entry name" value="PEPTIDASE S8"/>
    <property type="match status" value="1"/>
</dbReference>